<evidence type="ECO:0000313" key="7">
    <source>
        <dbReference type="EMBL" id="MBT0665365.1"/>
    </source>
</evidence>
<dbReference type="AlphaFoldDB" id="A0AAW4L9X9"/>
<dbReference type="PROSITE" id="PS51257">
    <property type="entry name" value="PROKAR_LIPOPROTEIN"/>
    <property type="match status" value="1"/>
</dbReference>
<keyword evidence="5" id="KW-0732">Signal</keyword>
<dbReference type="InterPro" id="IPR006690">
    <property type="entry name" value="OMPA-like_CS"/>
</dbReference>
<evidence type="ECO:0000256" key="3">
    <source>
        <dbReference type="ARBA" id="ARBA00023237"/>
    </source>
</evidence>
<dbReference type="InterPro" id="IPR036737">
    <property type="entry name" value="OmpA-like_sf"/>
</dbReference>
<evidence type="ECO:0000256" key="4">
    <source>
        <dbReference type="PROSITE-ProRule" id="PRU00473"/>
    </source>
</evidence>
<evidence type="ECO:0000256" key="5">
    <source>
        <dbReference type="SAM" id="SignalP"/>
    </source>
</evidence>
<evidence type="ECO:0000256" key="2">
    <source>
        <dbReference type="ARBA" id="ARBA00023136"/>
    </source>
</evidence>
<feature type="chain" id="PRO_5043363596" evidence="5">
    <location>
        <begin position="18"/>
        <end position="217"/>
    </location>
</feature>
<gene>
    <name evidence="7" type="ORF">KI809_13745</name>
</gene>
<keyword evidence="2 4" id="KW-0472">Membrane</keyword>
<dbReference type="RefSeq" id="WP_214172129.1">
    <property type="nucleotide sequence ID" value="NZ_JAHCVJ010000005.1"/>
</dbReference>
<evidence type="ECO:0000256" key="1">
    <source>
        <dbReference type="ARBA" id="ARBA00004442"/>
    </source>
</evidence>
<keyword evidence="3" id="KW-0998">Cell outer membrane</keyword>
<dbReference type="InterPro" id="IPR050330">
    <property type="entry name" value="Bact_OuterMem_StrucFunc"/>
</dbReference>
<evidence type="ECO:0000313" key="8">
    <source>
        <dbReference type="Proteomes" id="UP000811899"/>
    </source>
</evidence>
<proteinExistence type="predicted"/>
<evidence type="ECO:0000259" key="6">
    <source>
        <dbReference type="PROSITE" id="PS51123"/>
    </source>
</evidence>
<keyword evidence="8" id="KW-1185">Reference proteome</keyword>
<accession>A0AAW4L9X9</accession>
<dbReference type="Pfam" id="PF13488">
    <property type="entry name" value="Gly-zipper_Omp"/>
    <property type="match status" value="1"/>
</dbReference>
<dbReference type="EMBL" id="JAHCVJ010000005">
    <property type="protein sequence ID" value="MBT0665365.1"/>
    <property type="molecule type" value="Genomic_DNA"/>
</dbReference>
<feature type="signal peptide" evidence="5">
    <location>
        <begin position="1"/>
        <end position="17"/>
    </location>
</feature>
<name>A0AAW4L9X9_9BACT</name>
<dbReference type="Pfam" id="PF00691">
    <property type="entry name" value="OmpA"/>
    <property type="match status" value="1"/>
</dbReference>
<dbReference type="Proteomes" id="UP000811899">
    <property type="component" value="Unassembled WGS sequence"/>
</dbReference>
<dbReference type="GO" id="GO:0009279">
    <property type="term" value="C:cell outer membrane"/>
    <property type="evidence" value="ECO:0007669"/>
    <property type="project" value="UniProtKB-SubCell"/>
</dbReference>
<dbReference type="PRINTS" id="PR01023">
    <property type="entry name" value="NAFLGMOTY"/>
</dbReference>
<dbReference type="PROSITE" id="PS51123">
    <property type="entry name" value="OMPA_2"/>
    <property type="match status" value="1"/>
</dbReference>
<dbReference type="InterPro" id="IPR039567">
    <property type="entry name" value="Gly-zipper"/>
</dbReference>
<dbReference type="InterPro" id="IPR006665">
    <property type="entry name" value="OmpA-like"/>
</dbReference>
<comment type="caution">
    <text evidence="7">The sequence shown here is derived from an EMBL/GenBank/DDBJ whole genome shotgun (WGS) entry which is preliminary data.</text>
</comment>
<feature type="domain" description="OmpA-like" evidence="6">
    <location>
        <begin position="99"/>
        <end position="216"/>
    </location>
</feature>
<sequence>MKRCAILILGLTLTAGCATQPMTKTQKGALIGTGTGAAAGAVLGQAIGRDTSSTLIGAAVGAAVGGISGGLIGNYMDKQEAEMRQALSNVEGASIQRDQDVLAVNFKSDVMFSTGSAVIKGGAQDELDRVAKVLNRFPETSVQIAGYTDSTGTAAANQKLSEKRADAVRTALVARKVSQARLATVGYGENKSIADNDTEAGRMMNRRVTITIIPNQQ</sequence>
<dbReference type="PROSITE" id="PS01068">
    <property type="entry name" value="OMPA_1"/>
    <property type="match status" value="1"/>
</dbReference>
<comment type="subcellular location">
    <subcellularLocation>
        <location evidence="1">Cell outer membrane</location>
    </subcellularLocation>
</comment>
<dbReference type="SUPFAM" id="SSF103088">
    <property type="entry name" value="OmpA-like"/>
    <property type="match status" value="1"/>
</dbReference>
<dbReference type="CDD" id="cd07185">
    <property type="entry name" value="OmpA_C-like"/>
    <property type="match status" value="1"/>
</dbReference>
<dbReference type="PANTHER" id="PTHR30329">
    <property type="entry name" value="STATOR ELEMENT OF FLAGELLAR MOTOR COMPLEX"/>
    <property type="match status" value="1"/>
</dbReference>
<dbReference type="InterPro" id="IPR006664">
    <property type="entry name" value="OMP_bac"/>
</dbReference>
<dbReference type="Gene3D" id="3.30.1330.60">
    <property type="entry name" value="OmpA-like domain"/>
    <property type="match status" value="1"/>
</dbReference>
<organism evidence="7 8">
    <name type="scientific">Geoanaerobacter pelophilus</name>
    <dbReference type="NCBI Taxonomy" id="60036"/>
    <lineage>
        <taxon>Bacteria</taxon>
        <taxon>Pseudomonadati</taxon>
        <taxon>Thermodesulfobacteriota</taxon>
        <taxon>Desulfuromonadia</taxon>
        <taxon>Geobacterales</taxon>
        <taxon>Geobacteraceae</taxon>
        <taxon>Geoanaerobacter</taxon>
    </lineage>
</organism>
<reference evidence="7 8" key="1">
    <citation type="submission" date="2021-05" db="EMBL/GenBank/DDBJ databases">
        <title>The draft genome of Geobacter pelophilus DSM 12255.</title>
        <authorList>
            <person name="Xu Z."/>
            <person name="Masuda Y."/>
            <person name="Itoh H."/>
            <person name="Senoo K."/>
        </authorList>
    </citation>
    <scope>NUCLEOTIDE SEQUENCE [LARGE SCALE GENOMIC DNA]</scope>
    <source>
        <strain evidence="7 8">DSM 12255</strain>
    </source>
</reference>
<dbReference type="PRINTS" id="PR01021">
    <property type="entry name" value="OMPADOMAIN"/>
</dbReference>
<dbReference type="PANTHER" id="PTHR30329:SF21">
    <property type="entry name" value="LIPOPROTEIN YIAD-RELATED"/>
    <property type="match status" value="1"/>
</dbReference>
<protein>
    <submittedName>
        <fullName evidence="7">OmpA family protein</fullName>
    </submittedName>
</protein>